<keyword evidence="2" id="KW-1185">Reference proteome</keyword>
<proteinExistence type="predicted"/>
<name>A0AAN9I6N0_CLITE</name>
<organism evidence="1 2">
    <name type="scientific">Clitoria ternatea</name>
    <name type="common">Butterfly pea</name>
    <dbReference type="NCBI Taxonomy" id="43366"/>
    <lineage>
        <taxon>Eukaryota</taxon>
        <taxon>Viridiplantae</taxon>
        <taxon>Streptophyta</taxon>
        <taxon>Embryophyta</taxon>
        <taxon>Tracheophyta</taxon>
        <taxon>Spermatophyta</taxon>
        <taxon>Magnoliopsida</taxon>
        <taxon>eudicotyledons</taxon>
        <taxon>Gunneridae</taxon>
        <taxon>Pentapetalae</taxon>
        <taxon>rosids</taxon>
        <taxon>fabids</taxon>
        <taxon>Fabales</taxon>
        <taxon>Fabaceae</taxon>
        <taxon>Papilionoideae</taxon>
        <taxon>50 kb inversion clade</taxon>
        <taxon>NPAAA clade</taxon>
        <taxon>indigoferoid/millettioid clade</taxon>
        <taxon>Phaseoleae</taxon>
        <taxon>Clitoria</taxon>
    </lineage>
</organism>
<reference evidence="1 2" key="1">
    <citation type="submission" date="2024-01" db="EMBL/GenBank/DDBJ databases">
        <title>The genomes of 5 underutilized Papilionoideae crops provide insights into root nodulation and disease resistance.</title>
        <authorList>
            <person name="Yuan L."/>
        </authorList>
    </citation>
    <scope>NUCLEOTIDE SEQUENCE [LARGE SCALE GENOMIC DNA]</scope>
    <source>
        <strain evidence="1">LY-2023</strain>
        <tissue evidence="1">Leaf</tissue>
    </source>
</reference>
<sequence length="184" mass="21346">MDIPLPLRLLVVPKTMIRKTKHIHLIQGPVNAMKKKRVELQEQQEHHDLEVLKAVAQAWYSHSGTSKPISEFEAHRRNFRVKPSRFKLEACTTNPSTTCTAITTPTPYWDFQHSLWDSYELVTVSRRIETGLAFDNPFDDLCVSTLQLQPKRKPESKNSLRNLFNFMSSRRFNASKIPLENDNT</sequence>
<comment type="caution">
    <text evidence="1">The sequence shown here is derived from an EMBL/GenBank/DDBJ whole genome shotgun (WGS) entry which is preliminary data.</text>
</comment>
<dbReference type="PANTHER" id="PTHR34665:SF1">
    <property type="entry name" value="OS02G0595200 PROTEIN"/>
    <property type="match status" value="1"/>
</dbReference>
<dbReference type="Proteomes" id="UP001359559">
    <property type="component" value="Unassembled WGS sequence"/>
</dbReference>
<evidence type="ECO:0000313" key="2">
    <source>
        <dbReference type="Proteomes" id="UP001359559"/>
    </source>
</evidence>
<evidence type="ECO:0000313" key="1">
    <source>
        <dbReference type="EMBL" id="KAK7265630.1"/>
    </source>
</evidence>
<dbReference type="PANTHER" id="PTHR34665">
    <property type="entry name" value="DUF3741 DOMAIN-CONTAINING PROTEIN"/>
    <property type="match status" value="1"/>
</dbReference>
<accession>A0AAN9I6N0</accession>
<gene>
    <name evidence="1" type="ORF">RJT34_33252</name>
</gene>
<dbReference type="AlphaFoldDB" id="A0AAN9I6N0"/>
<dbReference type="EMBL" id="JAYKXN010000008">
    <property type="protein sequence ID" value="KAK7265630.1"/>
    <property type="molecule type" value="Genomic_DNA"/>
</dbReference>
<protein>
    <submittedName>
        <fullName evidence="1">Uncharacterized protein</fullName>
    </submittedName>
</protein>